<gene>
    <name evidence="7" type="ORF">ACFFRH_39065</name>
</gene>
<feature type="region of interest" description="Disordered" evidence="4">
    <location>
        <begin position="32"/>
        <end position="89"/>
    </location>
</feature>
<feature type="chain" id="PRO_5047144811" evidence="5">
    <location>
        <begin position="21"/>
        <end position="532"/>
    </location>
</feature>
<accession>A0ABV5TQW8</accession>
<name>A0ABV5TQW8_9ACTN</name>
<feature type="signal peptide" evidence="5">
    <location>
        <begin position="1"/>
        <end position="20"/>
    </location>
</feature>
<dbReference type="Gene3D" id="3.40.50.1820">
    <property type="entry name" value="alpha/beta hydrolase"/>
    <property type="match status" value="1"/>
</dbReference>
<dbReference type="InterPro" id="IPR051601">
    <property type="entry name" value="Serine_prot/Carboxylest_S33"/>
</dbReference>
<dbReference type="GO" id="GO:0016787">
    <property type="term" value="F:hydrolase activity"/>
    <property type="evidence" value="ECO:0007669"/>
    <property type="project" value="UniProtKB-KW"/>
</dbReference>
<evidence type="ECO:0000256" key="2">
    <source>
        <dbReference type="ARBA" id="ARBA00022729"/>
    </source>
</evidence>
<organism evidence="7 8">
    <name type="scientific">Streptosporangium vulgare</name>
    <dbReference type="NCBI Taxonomy" id="46190"/>
    <lineage>
        <taxon>Bacteria</taxon>
        <taxon>Bacillati</taxon>
        <taxon>Actinomycetota</taxon>
        <taxon>Actinomycetes</taxon>
        <taxon>Streptosporangiales</taxon>
        <taxon>Streptosporangiaceae</taxon>
        <taxon>Streptosporangium</taxon>
    </lineage>
</organism>
<keyword evidence="3 7" id="KW-0378">Hydrolase</keyword>
<evidence type="ECO:0000256" key="5">
    <source>
        <dbReference type="SAM" id="SignalP"/>
    </source>
</evidence>
<keyword evidence="2 5" id="KW-0732">Signal</keyword>
<feature type="compositionally biased region" description="Low complexity" evidence="4">
    <location>
        <begin position="46"/>
        <end position="67"/>
    </location>
</feature>
<dbReference type="PANTHER" id="PTHR43248">
    <property type="entry name" value="2-SUCCINYL-6-HYDROXY-2,4-CYCLOHEXADIENE-1-CARBOXYLATE SYNTHASE"/>
    <property type="match status" value="1"/>
</dbReference>
<evidence type="ECO:0000313" key="7">
    <source>
        <dbReference type="EMBL" id="MFB9681517.1"/>
    </source>
</evidence>
<proteinExistence type="inferred from homology"/>
<evidence type="ECO:0000256" key="4">
    <source>
        <dbReference type="SAM" id="MobiDB-lite"/>
    </source>
</evidence>
<sequence>MARILRAAAAVTALSTVLSACGGGTGGDGADGGGAGGGSIEGGVVSGTSGPVATPTTATATPAETITWGPCTNIKRPGGETPAKQNPAQQCGKIKVPLDYARPDGESIDIAVIRVKATNPVKRIGSLVFNFGGPGASGVDTMAQAAKAFTTLNSHYDLVSFDPRGVGRSSGVRCGDSAVIERFTAMDTLPANETERARSRETTKEFVTACQQTSGRLLPYIGTVNAAADMDRLRAALGEKQLDYFGISYGTQLGAVYATRFPKNVGRFVLDAPLDPSITLATRTMVQTKGFQHAYDAFLKDCVKQPRECEIGSDATIADKNVNKLMDELNDKPLKVGKRLLTQGLAGTGIAAALYSRMTWPLLDQALSQAMKGDGRILLALSDSYSGRQPDGSYTTLMSSFPAISCADTTERPTPAQLTALEDETLKVSPLFGGAGMGLICSMWPTPGNDEARRVNATGSAPILVVGGTGDPATPYEWAPKLTAELRTGVLVTYKGEGHGAYLSGNACIKKIIDAYLIDGKVPDRGIVCTGS</sequence>
<evidence type="ECO:0000256" key="3">
    <source>
        <dbReference type="ARBA" id="ARBA00022801"/>
    </source>
</evidence>
<dbReference type="EMBL" id="JBHMBS010000034">
    <property type="protein sequence ID" value="MFB9681517.1"/>
    <property type="molecule type" value="Genomic_DNA"/>
</dbReference>
<feature type="domain" description="Peptidase S33 tripeptidyl aminopeptidase-like C-terminal" evidence="6">
    <location>
        <begin position="439"/>
        <end position="529"/>
    </location>
</feature>
<feature type="compositionally biased region" description="Gly residues" evidence="4">
    <location>
        <begin position="32"/>
        <end position="45"/>
    </location>
</feature>
<dbReference type="PANTHER" id="PTHR43248:SF29">
    <property type="entry name" value="TRIPEPTIDYL AMINOPEPTIDASE"/>
    <property type="match status" value="1"/>
</dbReference>
<protein>
    <submittedName>
        <fullName evidence="7">Alpha/beta hydrolase</fullName>
    </submittedName>
</protein>
<dbReference type="InterPro" id="IPR029058">
    <property type="entry name" value="AB_hydrolase_fold"/>
</dbReference>
<comment type="similarity">
    <text evidence="1">Belongs to the peptidase S33 family.</text>
</comment>
<evidence type="ECO:0000256" key="1">
    <source>
        <dbReference type="ARBA" id="ARBA00010088"/>
    </source>
</evidence>
<dbReference type="Proteomes" id="UP001589610">
    <property type="component" value="Unassembled WGS sequence"/>
</dbReference>
<keyword evidence="8" id="KW-1185">Reference proteome</keyword>
<dbReference type="Pfam" id="PF08386">
    <property type="entry name" value="Abhydrolase_4"/>
    <property type="match status" value="1"/>
</dbReference>
<reference evidence="7 8" key="1">
    <citation type="submission" date="2024-09" db="EMBL/GenBank/DDBJ databases">
        <authorList>
            <person name="Sun Q."/>
            <person name="Mori K."/>
        </authorList>
    </citation>
    <scope>NUCLEOTIDE SEQUENCE [LARGE SCALE GENOMIC DNA]</scope>
    <source>
        <strain evidence="7 8">JCM 3028</strain>
    </source>
</reference>
<dbReference type="InterPro" id="IPR013595">
    <property type="entry name" value="Pept_S33_TAP-like_C"/>
</dbReference>
<dbReference type="PROSITE" id="PS51257">
    <property type="entry name" value="PROKAR_LIPOPROTEIN"/>
    <property type="match status" value="1"/>
</dbReference>
<evidence type="ECO:0000313" key="8">
    <source>
        <dbReference type="Proteomes" id="UP001589610"/>
    </source>
</evidence>
<dbReference type="RefSeq" id="WP_344747882.1">
    <property type="nucleotide sequence ID" value="NZ_BAAAWW010000139.1"/>
</dbReference>
<dbReference type="SUPFAM" id="SSF53474">
    <property type="entry name" value="alpha/beta-Hydrolases"/>
    <property type="match status" value="1"/>
</dbReference>
<comment type="caution">
    <text evidence="7">The sequence shown here is derived from an EMBL/GenBank/DDBJ whole genome shotgun (WGS) entry which is preliminary data.</text>
</comment>
<evidence type="ECO:0000259" key="6">
    <source>
        <dbReference type="Pfam" id="PF08386"/>
    </source>
</evidence>